<dbReference type="RefSeq" id="WP_121935263.1">
    <property type="nucleotide sequence ID" value="NZ_RDOJ01000016.1"/>
</dbReference>
<sequence>MEFSFEILHPIYDVLNDEVDVVVNIKTNQTKYHVTFVTYQRAQEIFKEHPYSLFSTTIFVERLTEEEIQKALKDVIEKSSASTFFYPKNEQARINLFKKLEQEKEVEL</sequence>
<reference evidence="1 2" key="1">
    <citation type="submission" date="2018-10" db="EMBL/GenBank/DDBJ databases">
        <authorList>
            <person name="Chen X."/>
        </authorList>
    </citation>
    <scope>NUCLEOTIDE SEQUENCE [LARGE SCALE GENOMIC DNA]</scope>
    <source>
        <strain evidence="1 2">YIM 102668</strain>
    </source>
</reference>
<dbReference type="EMBL" id="RDOJ01000016">
    <property type="protein sequence ID" value="RLZ07791.1"/>
    <property type="molecule type" value="Genomic_DNA"/>
</dbReference>
<organism evidence="1 2">
    <name type="scientific">Faecalibacter macacae</name>
    <dbReference type="NCBI Taxonomy" id="1859289"/>
    <lineage>
        <taxon>Bacteria</taxon>
        <taxon>Pseudomonadati</taxon>
        <taxon>Bacteroidota</taxon>
        <taxon>Flavobacteriia</taxon>
        <taxon>Flavobacteriales</taxon>
        <taxon>Weeksellaceae</taxon>
        <taxon>Faecalibacter</taxon>
    </lineage>
</organism>
<name>A0A3L9M4U3_9FLAO</name>
<gene>
    <name evidence="1" type="ORF">EAH69_11025</name>
</gene>
<dbReference type="AlphaFoldDB" id="A0A3L9M4U3"/>
<dbReference type="Proteomes" id="UP000275348">
    <property type="component" value="Unassembled WGS sequence"/>
</dbReference>
<protein>
    <submittedName>
        <fullName evidence="1">Uncharacterized protein</fullName>
    </submittedName>
</protein>
<evidence type="ECO:0000313" key="2">
    <source>
        <dbReference type="Proteomes" id="UP000275348"/>
    </source>
</evidence>
<accession>A0A3L9M4U3</accession>
<proteinExistence type="predicted"/>
<keyword evidence="2" id="KW-1185">Reference proteome</keyword>
<comment type="caution">
    <text evidence="1">The sequence shown here is derived from an EMBL/GenBank/DDBJ whole genome shotgun (WGS) entry which is preliminary data.</text>
</comment>
<evidence type="ECO:0000313" key="1">
    <source>
        <dbReference type="EMBL" id="RLZ07791.1"/>
    </source>
</evidence>